<evidence type="ECO:0000259" key="1">
    <source>
        <dbReference type="Pfam" id="PF03201"/>
    </source>
</evidence>
<dbReference type="Gene3D" id="3.40.50.720">
    <property type="entry name" value="NAD(P)-binding Rossmann-like Domain"/>
    <property type="match status" value="1"/>
</dbReference>
<feature type="domain" description="H2-forming N5,N10-methylenetetrahydromethanopterin dehydrogenase C-terminal" evidence="1">
    <location>
        <begin position="196"/>
        <end position="292"/>
    </location>
</feature>
<sequence>MKVAVFGFGSLNYYLNKLNVPERLGGEPPYGGSAMALEFAKAGYDTVLADPNLDKVPAEVIKKLEDAGVKLTGDDVDAAEGADVAILFTPFRAGITFKVAETILPHLAENGVICTTCTMSILVLNSYLQNAVLMEGREDVGFSTMHPAAIPGTPQHKHYLIATNELLKRPIVSEEQIERLKKLAEDAGKKTYLLPAELVSPVGDMGIVTTAIAFAGAIEYYRVARDVLKTRRSMTEFQIVQSLQVVASLVAKYGLGGLIKLLNIDAMKDSLKSMVLDENIQKTTLSASEILEKLPEIAPELLKEAETFTPSEPCHPSAPSPMLLNYMEELVGDDVLKGILRETWKKFYSDVSQREES</sequence>
<dbReference type="Pfam" id="PF03201">
    <property type="entry name" value="HMD"/>
    <property type="match status" value="1"/>
</dbReference>
<dbReference type="SUPFAM" id="SSF48179">
    <property type="entry name" value="6-phosphogluconate dehydrogenase C-terminal domain-like"/>
    <property type="match status" value="1"/>
</dbReference>
<dbReference type="Proteomes" id="UP001157911">
    <property type="component" value="Unassembled WGS sequence"/>
</dbReference>
<dbReference type="NCBIfam" id="NF009208">
    <property type="entry name" value="PRK12557.1"/>
    <property type="match status" value="1"/>
</dbReference>
<dbReference type="EMBL" id="FXUB01000007">
    <property type="protein sequence ID" value="SMP19348.1"/>
    <property type="molecule type" value="Genomic_DNA"/>
</dbReference>
<proteinExistence type="predicted"/>
<name>A0ABY1NWD0_9BACT</name>
<dbReference type="InterPro" id="IPR036291">
    <property type="entry name" value="NAD(P)-bd_dom_sf"/>
</dbReference>
<accession>A0ABY1NWD0</accession>
<dbReference type="RefSeq" id="WP_283401113.1">
    <property type="nucleotide sequence ID" value="NZ_FXUB01000007.1"/>
</dbReference>
<evidence type="ECO:0000313" key="2">
    <source>
        <dbReference type="EMBL" id="SMP19348.1"/>
    </source>
</evidence>
<comment type="caution">
    <text evidence="2">The sequence shown here is derived from an EMBL/GenBank/DDBJ whole genome shotgun (WGS) entry which is preliminary data.</text>
</comment>
<dbReference type="InterPro" id="IPR010063">
    <property type="entry name" value="HMDII/III"/>
</dbReference>
<reference evidence="2 3" key="1">
    <citation type="submission" date="2017-05" db="EMBL/GenBank/DDBJ databases">
        <authorList>
            <person name="Varghese N."/>
            <person name="Submissions S."/>
        </authorList>
    </citation>
    <scope>NUCLEOTIDE SEQUENCE [LARGE SCALE GENOMIC DNA]</scope>
    <source>
        <strain evidence="2 3">DSM 15522</strain>
    </source>
</reference>
<keyword evidence="3" id="KW-1185">Reference proteome</keyword>
<dbReference type="Gene3D" id="1.20.120.1300">
    <property type="entry name" value="Hmd, C-terminal helical subdomain"/>
    <property type="match status" value="1"/>
</dbReference>
<dbReference type="SUPFAM" id="SSF51735">
    <property type="entry name" value="NAD(P)-binding Rossmann-fold domains"/>
    <property type="match status" value="1"/>
</dbReference>
<organism evidence="2 3">
    <name type="scientific">Desulfurobacterium pacificum</name>
    <dbReference type="NCBI Taxonomy" id="240166"/>
    <lineage>
        <taxon>Bacteria</taxon>
        <taxon>Pseudomonadati</taxon>
        <taxon>Aquificota</taxon>
        <taxon>Aquificia</taxon>
        <taxon>Desulfurobacteriales</taxon>
        <taxon>Desulfurobacteriaceae</taxon>
        <taxon>Desulfurobacterium</taxon>
    </lineage>
</organism>
<gene>
    <name evidence="2" type="ORF">SAMN06265339_1676</name>
</gene>
<dbReference type="InterPro" id="IPR038182">
    <property type="entry name" value="HMD_C_sf"/>
</dbReference>
<dbReference type="InterPro" id="IPR008927">
    <property type="entry name" value="6-PGluconate_DH-like_C_sf"/>
</dbReference>
<evidence type="ECO:0000313" key="3">
    <source>
        <dbReference type="Proteomes" id="UP001157911"/>
    </source>
</evidence>
<protein>
    <submittedName>
        <fullName evidence="2">H2-forming N(5),N(10)-methenyltetrahydromethanopterin dehydrogenase-related protein</fullName>
    </submittedName>
</protein>
<dbReference type="InterPro" id="IPR004889">
    <property type="entry name" value="HMD_C"/>
</dbReference>
<dbReference type="NCBIfam" id="TIGR01724">
    <property type="entry name" value="hmd_rel"/>
    <property type="match status" value="1"/>
</dbReference>